<dbReference type="Pfam" id="PF02627">
    <property type="entry name" value="CMD"/>
    <property type="match status" value="1"/>
</dbReference>
<evidence type="ECO:0000313" key="2">
    <source>
        <dbReference type="EMBL" id="MBA9002741.1"/>
    </source>
</evidence>
<dbReference type="PANTHER" id="PTHR34846:SF7">
    <property type="entry name" value="BLL7811 PROTEIN"/>
    <property type="match status" value="1"/>
</dbReference>
<proteinExistence type="predicted"/>
<dbReference type="Gene3D" id="1.20.1290.10">
    <property type="entry name" value="AhpD-like"/>
    <property type="match status" value="1"/>
</dbReference>
<dbReference type="PANTHER" id="PTHR34846">
    <property type="entry name" value="4-CARBOXYMUCONOLACTONE DECARBOXYLASE FAMILY PROTEIN (AFU_ORTHOLOGUE AFUA_6G11590)"/>
    <property type="match status" value="1"/>
</dbReference>
<reference evidence="2 3" key="1">
    <citation type="submission" date="2020-08" db="EMBL/GenBank/DDBJ databases">
        <title>Sequencing the genomes of 1000 actinobacteria strains.</title>
        <authorList>
            <person name="Klenk H.-P."/>
        </authorList>
    </citation>
    <scope>NUCLEOTIDE SEQUENCE [LARGE SCALE GENOMIC DNA]</scope>
    <source>
        <strain evidence="2 3">DSM 45823</strain>
    </source>
</reference>
<dbReference type="SUPFAM" id="SSF69118">
    <property type="entry name" value="AhpD-like"/>
    <property type="match status" value="1"/>
</dbReference>
<sequence length="155" mass="16602">MTMQARMKNPAYVLPNGMKGIGGLFKAVGEGGLSPVMQEIVGLRASQINGCGACVHAHVQNLRKAGESDERVATVAAWREAPFFTDAERAALELTEAVTRLADRSGDAVPDALWDDVADHFDERQIAALLLLIGVTNLFNRINAAIKEPAGTSWS</sequence>
<comment type="caution">
    <text evidence="2">The sequence shown here is derived from an EMBL/GenBank/DDBJ whole genome shotgun (WGS) entry which is preliminary data.</text>
</comment>
<protein>
    <submittedName>
        <fullName evidence="2">AhpD family alkylhydroperoxidase</fullName>
    </submittedName>
</protein>
<dbReference type="AlphaFoldDB" id="A0A7W3MVM9"/>
<dbReference type="InterPro" id="IPR004675">
    <property type="entry name" value="AhpD_core"/>
</dbReference>
<keyword evidence="2" id="KW-0560">Oxidoreductase</keyword>
<dbReference type="EMBL" id="JACJII010000001">
    <property type="protein sequence ID" value="MBA9002741.1"/>
    <property type="molecule type" value="Genomic_DNA"/>
</dbReference>
<keyword evidence="3" id="KW-1185">Reference proteome</keyword>
<name>A0A7W3MVM9_9ACTN</name>
<dbReference type="InterPro" id="IPR029032">
    <property type="entry name" value="AhpD-like"/>
</dbReference>
<evidence type="ECO:0000259" key="1">
    <source>
        <dbReference type="Pfam" id="PF02627"/>
    </source>
</evidence>
<keyword evidence="2" id="KW-0575">Peroxidase</keyword>
<dbReference type="GO" id="GO:0051920">
    <property type="term" value="F:peroxiredoxin activity"/>
    <property type="evidence" value="ECO:0007669"/>
    <property type="project" value="InterPro"/>
</dbReference>
<dbReference type="NCBIfam" id="TIGR00778">
    <property type="entry name" value="ahpD_dom"/>
    <property type="match status" value="1"/>
</dbReference>
<organism evidence="2 3">
    <name type="scientific">Thermomonospora cellulosilytica</name>
    <dbReference type="NCBI Taxonomy" id="1411118"/>
    <lineage>
        <taxon>Bacteria</taxon>
        <taxon>Bacillati</taxon>
        <taxon>Actinomycetota</taxon>
        <taxon>Actinomycetes</taxon>
        <taxon>Streptosporangiales</taxon>
        <taxon>Thermomonosporaceae</taxon>
        <taxon>Thermomonospora</taxon>
    </lineage>
</organism>
<gene>
    <name evidence="2" type="ORF">HNR21_001623</name>
</gene>
<evidence type="ECO:0000313" key="3">
    <source>
        <dbReference type="Proteomes" id="UP000539313"/>
    </source>
</evidence>
<feature type="domain" description="Carboxymuconolactone decarboxylase-like" evidence="1">
    <location>
        <begin position="25"/>
        <end position="96"/>
    </location>
</feature>
<dbReference type="Proteomes" id="UP000539313">
    <property type="component" value="Unassembled WGS sequence"/>
</dbReference>
<dbReference type="InterPro" id="IPR003779">
    <property type="entry name" value="CMD-like"/>
</dbReference>
<accession>A0A7W3MVM9</accession>